<comment type="similarity">
    <text evidence="1 7">Belongs to the dwarfin/SMAD family.</text>
</comment>
<evidence type="ECO:0000256" key="5">
    <source>
        <dbReference type="ARBA" id="ARBA00023163"/>
    </source>
</evidence>
<dbReference type="GO" id="GO:0006357">
    <property type="term" value="P:regulation of transcription by RNA polymerase II"/>
    <property type="evidence" value="ECO:0007669"/>
    <property type="project" value="TreeGrafter"/>
</dbReference>
<dbReference type="GO" id="GO:0009653">
    <property type="term" value="P:anatomical structure morphogenesis"/>
    <property type="evidence" value="ECO:0007669"/>
    <property type="project" value="TreeGrafter"/>
</dbReference>
<organism evidence="11">
    <name type="scientific">Tetraodon nigroviridis</name>
    <name type="common">Spotted green pufferfish</name>
    <name type="synonym">Chelonodon nigroviridis</name>
    <dbReference type="NCBI Taxonomy" id="99883"/>
    <lineage>
        <taxon>Eukaryota</taxon>
        <taxon>Metazoa</taxon>
        <taxon>Chordata</taxon>
        <taxon>Craniata</taxon>
        <taxon>Vertebrata</taxon>
        <taxon>Euteleostomi</taxon>
        <taxon>Actinopterygii</taxon>
        <taxon>Neopterygii</taxon>
        <taxon>Teleostei</taxon>
        <taxon>Neoteleostei</taxon>
        <taxon>Acanthomorphata</taxon>
        <taxon>Eupercaria</taxon>
        <taxon>Tetraodontiformes</taxon>
        <taxon>Tetradontoidea</taxon>
        <taxon>Tetraodontidae</taxon>
        <taxon>Tetraodon</taxon>
    </lineage>
</organism>
<feature type="region of interest" description="Disordered" evidence="8">
    <location>
        <begin position="253"/>
        <end position="278"/>
    </location>
</feature>
<dbReference type="Pfam" id="PF03165">
    <property type="entry name" value="MH1"/>
    <property type="match status" value="1"/>
</dbReference>
<dbReference type="OrthoDB" id="5946219at2759"/>
<dbReference type="KEGG" id="tng:GSTEN00018098G001"/>
<dbReference type="GO" id="GO:0070411">
    <property type="term" value="F:I-SMAD binding"/>
    <property type="evidence" value="ECO:0007669"/>
    <property type="project" value="TreeGrafter"/>
</dbReference>
<comment type="subcellular location">
    <subcellularLocation>
        <location evidence="7">Cytoplasm</location>
    </subcellularLocation>
    <subcellularLocation>
        <location evidence="7">Nucleus</location>
    </subcellularLocation>
</comment>
<accession>Q4SHL4</accession>
<dbReference type="GO" id="GO:0071144">
    <property type="term" value="C:heteromeric SMAD protein complex"/>
    <property type="evidence" value="ECO:0007669"/>
    <property type="project" value="TreeGrafter"/>
</dbReference>
<keyword evidence="7" id="KW-0963">Cytoplasm</keyword>
<dbReference type="InterPro" id="IPR013019">
    <property type="entry name" value="MAD_homology_MH1"/>
</dbReference>
<dbReference type="InterPro" id="IPR003619">
    <property type="entry name" value="MAD_homology1_Dwarfin-type"/>
</dbReference>
<dbReference type="GO" id="GO:0005737">
    <property type="term" value="C:cytoplasm"/>
    <property type="evidence" value="ECO:0007669"/>
    <property type="project" value="UniProtKB-SubCell"/>
</dbReference>
<keyword evidence="5 7" id="KW-0804">Transcription</keyword>
<evidence type="ECO:0000256" key="4">
    <source>
        <dbReference type="ARBA" id="ARBA00023015"/>
    </source>
</evidence>
<dbReference type="Gene3D" id="3.90.520.10">
    <property type="entry name" value="SMAD MH1 domain"/>
    <property type="match status" value="1"/>
</dbReference>
<dbReference type="SMART" id="SM00524">
    <property type="entry name" value="DWB"/>
    <property type="match status" value="1"/>
</dbReference>
<dbReference type="InterPro" id="IPR008984">
    <property type="entry name" value="SMAD_FHA_dom_sf"/>
</dbReference>
<dbReference type="GO" id="GO:0140416">
    <property type="term" value="F:transcription regulator inhibitor activity"/>
    <property type="evidence" value="ECO:0007669"/>
    <property type="project" value="TreeGrafter"/>
</dbReference>
<dbReference type="AlphaFoldDB" id="Q4SHL4"/>
<evidence type="ECO:0000259" key="9">
    <source>
        <dbReference type="PROSITE" id="PS51075"/>
    </source>
</evidence>
<dbReference type="SUPFAM" id="SSF56366">
    <property type="entry name" value="SMAD MH1 domain"/>
    <property type="match status" value="1"/>
</dbReference>
<reference evidence="11" key="1">
    <citation type="journal article" date="2004" name="Nature">
        <title>Genome duplication in the teleost fish Tetraodon nigroviridis reveals the early vertebrate proto-karyotype.</title>
        <authorList>
            <person name="Jaillon O."/>
            <person name="Aury J.-M."/>
            <person name="Brunet F."/>
            <person name="Petit J.-L."/>
            <person name="Stange-Thomann N."/>
            <person name="Mauceli E."/>
            <person name="Bouneau L."/>
            <person name="Fischer C."/>
            <person name="Ozouf-Costaz C."/>
            <person name="Bernot A."/>
            <person name="Nicaud S."/>
            <person name="Jaffe D."/>
            <person name="Fisher S."/>
            <person name="Lutfalla G."/>
            <person name="Dossat C."/>
            <person name="Segurens B."/>
            <person name="Dasilva C."/>
            <person name="Salanoubat M."/>
            <person name="Levy M."/>
            <person name="Boudet N."/>
            <person name="Castellano S."/>
            <person name="Anthouard V."/>
            <person name="Jubin C."/>
            <person name="Castelli V."/>
            <person name="Katinka M."/>
            <person name="Vacherie B."/>
            <person name="Biemont C."/>
            <person name="Skalli Z."/>
            <person name="Cattolico L."/>
            <person name="Poulain J."/>
            <person name="De Berardinis V."/>
            <person name="Cruaud C."/>
            <person name="Duprat S."/>
            <person name="Brottier P."/>
            <person name="Coutanceau J.-P."/>
            <person name="Gouzy J."/>
            <person name="Parra G."/>
            <person name="Lardier G."/>
            <person name="Chapple C."/>
            <person name="McKernan K.J."/>
            <person name="McEwan P."/>
            <person name="Bosak S."/>
            <person name="Kellis M."/>
            <person name="Volff J.-N."/>
            <person name="Guigo R."/>
            <person name="Zody M.C."/>
            <person name="Mesirov J."/>
            <person name="Lindblad-Toh K."/>
            <person name="Birren B."/>
            <person name="Nusbaum C."/>
            <person name="Kahn D."/>
            <person name="Robinson-Rechavi M."/>
            <person name="Laudet V."/>
            <person name="Schachter V."/>
            <person name="Quetier F."/>
            <person name="Saurin W."/>
            <person name="Scarpelli C."/>
            <person name="Wincker P."/>
            <person name="Lander E.S."/>
            <person name="Weissenbach J."/>
            <person name="Roest Crollius H."/>
        </authorList>
    </citation>
    <scope>NUCLEOTIDE SEQUENCE [LARGE SCALE GENOMIC DNA]</scope>
</reference>
<dbReference type="EMBL" id="CAAE01014581">
    <property type="protein sequence ID" value="CAF99868.1"/>
    <property type="molecule type" value="Genomic_DNA"/>
</dbReference>
<dbReference type="InterPro" id="IPR036578">
    <property type="entry name" value="SMAD_MH1_sf"/>
</dbReference>
<dbReference type="PROSITE" id="PS51076">
    <property type="entry name" value="MH2"/>
    <property type="match status" value="1"/>
</dbReference>
<gene>
    <name evidence="11" type="ORF">GSTENG00018098001</name>
</gene>
<comment type="caution">
    <text evidence="11">The sequence shown here is derived from an EMBL/GenBank/DDBJ whole genome shotgun (WGS) entry which is preliminary data.</text>
</comment>
<dbReference type="Pfam" id="PF03166">
    <property type="entry name" value="MH2"/>
    <property type="match status" value="1"/>
</dbReference>
<reference evidence="11" key="2">
    <citation type="submission" date="2004-02" db="EMBL/GenBank/DDBJ databases">
        <authorList>
            <consortium name="Genoscope"/>
            <consortium name="Whitehead Institute Centre for Genome Research"/>
        </authorList>
    </citation>
    <scope>NUCLEOTIDE SEQUENCE</scope>
</reference>
<keyword evidence="6 7" id="KW-0539">Nucleus</keyword>
<evidence type="ECO:0000256" key="6">
    <source>
        <dbReference type="ARBA" id="ARBA00023242"/>
    </source>
</evidence>
<feature type="compositionally biased region" description="Basic and acidic residues" evidence="8">
    <location>
        <begin position="18"/>
        <end position="40"/>
    </location>
</feature>
<dbReference type="InterPro" id="IPR001132">
    <property type="entry name" value="SMAD_dom_Dwarfin-type"/>
</dbReference>
<dbReference type="GO" id="GO:0060395">
    <property type="term" value="P:SMAD protein signal transduction"/>
    <property type="evidence" value="ECO:0007669"/>
    <property type="project" value="TreeGrafter"/>
</dbReference>
<dbReference type="Gene3D" id="2.60.200.10">
    <property type="match status" value="1"/>
</dbReference>
<feature type="region of interest" description="Disordered" evidence="8">
    <location>
        <begin position="1"/>
        <end position="99"/>
    </location>
</feature>
<evidence type="ECO:0000256" key="7">
    <source>
        <dbReference type="RuleBase" id="RU361195"/>
    </source>
</evidence>
<proteinExistence type="inferred from homology"/>
<dbReference type="PANTHER" id="PTHR13703:SF28">
    <property type="entry name" value="MOTHERS AGAINST DECAPENTAPLEGIC HOMOLOG 6"/>
    <property type="match status" value="1"/>
</dbReference>
<dbReference type="FunFam" id="2.60.200.10:FF:000004">
    <property type="entry name" value="Mothers against decapentaplegic homolog"/>
    <property type="match status" value="1"/>
</dbReference>
<sequence>MFKSRRSGLVRRLWRSRLVTESDGGRRGEAGRKSHCDRHSGKLHRHGPRSVTRAEPAPGPSGGAGCPTGSAEREEEEQTEEDRGAMCAPEHRGSPQGQDGDGGTVTCCLFGEWDLSPYCASGKDAGEPCQCASRQEDLASTAHAFLKRLKEGNLEALARTVESKGSSECVMVTNSELRLGARRVSPQYLLCRMYRWSDLPVSARLKRLCHCQSFGSVENTDVCCNPYHYSRLCGPESPPPPCTLSCSDEHKPLEPNQPRAGRPPPLLPSAPHVTPRDYTDDQGNSLLHIVTPNPRFHVERSVKRDLNLPLFPSSPLADTGTSLDSSASGGHRSHWCSVAYWEQRTRVGRLYPAFDPSLNIFYDLPQGTGLCLSQLHANAYHTRRDARGGGGGGGGSNSSSVQQIRSKIGYGIVLSREPDGVWVYNRSQHPVFVHSPTLDPPSAPGLSVTRVMPGYSLKVFDYERSSWMAEHGVKPESQEGPWDPHSVRISFAKGWGPCYSRQFITSCPCWLEVLLNTHR</sequence>
<name>Q4SHL4_TETNG</name>
<feature type="compositionally biased region" description="Basic residues" evidence="8">
    <location>
        <begin position="1"/>
        <end position="15"/>
    </location>
</feature>
<evidence type="ECO:0000256" key="8">
    <source>
        <dbReference type="SAM" id="MobiDB-lite"/>
    </source>
</evidence>
<evidence type="ECO:0000256" key="3">
    <source>
        <dbReference type="ARBA" id="ARBA00022833"/>
    </source>
</evidence>
<protein>
    <recommendedName>
        <fullName evidence="7">Mothers against decapentaplegic homolog</fullName>
        <shortName evidence="7">MAD homolog</shortName>
        <shortName evidence="7">Mothers against DPP homolog</shortName>
    </recommendedName>
    <alternativeName>
        <fullName evidence="7">SMAD family member</fullName>
    </alternativeName>
</protein>
<keyword evidence="3" id="KW-0862">Zinc</keyword>
<dbReference type="InterPro" id="IPR013790">
    <property type="entry name" value="Dwarfin"/>
</dbReference>
<keyword evidence="2" id="KW-0479">Metal-binding</keyword>
<dbReference type="SMART" id="SM00523">
    <property type="entry name" value="DWA"/>
    <property type="match status" value="1"/>
</dbReference>
<dbReference type="InterPro" id="IPR017855">
    <property type="entry name" value="SMAD-like_dom_sf"/>
</dbReference>
<keyword evidence="4 7" id="KW-0805">Transcription regulation</keyword>
<feature type="domain" description="MH2" evidence="10">
    <location>
        <begin position="335"/>
        <end position="519"/>
    </location>
</feature>
<dbReference type="GO" id="GO:0030154">
    <property type="term" value="P:cell differentiation"/>
    <property type="evidence" value="ECO:0007669"/>
    <property type="project" value="TreeGrafter"/>
</dbReference>
<evidence type="ECO:0000256" key="2">
    <source>
        <dbReference type="ARBA" id="ARBA00022723"/>
    </source>
</evidence>
<dbReference type="PROSITE" id="PS51075">
    <property type="entry name" value="MH1"/>
    <property type="match status" value="1"/>
</dbReference>
<dbReference type="PANTHER" id="PTHR13703">
    <property type="entry name" value="SMAD"/>
    <property type="match status" value="1"/>
</dbReference>
<evidence type="ECO:0000313" key="11">
    <source>
        <dbReference type="EMBL" id="CAF99868.1"/>
    </source>
</evidence>
<dbReference type="SUPFAM" id="SSF49879">
    <property type="entry name" value="SMAD/FHA domain"/>
    <property type="match status" value="1"/>
</dbReference>
<evidence type="ECO:0000259" key="10">
    <source>
        <dbReference type="PROSITE" id="PS51076"/>
    </source>
</evidence>
<feature type="domain" description="MH1" evidence="9">
    <location>
        <begin position="114"/>
        <end position="238"/>
    </location>
</feature>
<evidence type="ECO:0000256" key="1">
    <source>
        <dbReference type="ARBA" id="ARBA00005545"/>
    </source>
</evidence>
<dbReference type="CDD" id="cd10493">
    <property type="entry name" value="MH1_SMAD_6"/>
    <property type="match status" value="1"/>
</dbReference>
<feature type="compositionally biased region" description="Basic and acidic residues" evidence="8">
    <location>
        <begin position="81"/>
        <end position="93"/>
    </location>
</feature>
<dbReference type="GO" id="GO:0046872">
    <property type="term" value="F:metal ion binding"/>
    <property type="evidence" value="ECO:0007669"/>
    <property type="project" value="UniProtKB-KW"/>
</dbReference>